<dbReference type="RefSeq" id="WP_330393398.1">
    <property type="nucleotide sequence ID" value="NZ_FOYZ01000001.1"/>
</dbReference>
<dbReference type="Pfam" id="PF14018">
    <property type="entry name" value="DUF4234"/>
    <property type="match status" value="1"/>
</dbReference>
<dbReference type="AlphaFoldDB" id="A0A1I6HXK7"/>
<gene>
    <name evidence="3" type="ORF">SAMN05661086_00379</name>
</gene>
<feature type="transmembrane region" description="Helical" evidence="1">
    <location>
        <begin position="85"/>
        <end position="104"/>
    </location>
</feature>
<accession>A0A1I6HXK7</accession>
<name>A0A1I6HXK7_9FIRM</name>
<keyword evidence="4" id="KW-1185">Reference proteome</keyword>
<keyword evidence="1" id="KW-1133">Transmembrane helix</keyword>
<keyword evidence="1" id="KW-0472">Membrane</keyword>
<evidence type="ECO:0000313" key="3">
    <source>
        <dbReference type="EMBL" id="SFR59148.1"/>
    </source>
</evidence>
<sequence length="112" mass="12266">MITQRNIALCIILTLITCGIYGLYWMICLNSDSQIVSKDTGVSGGLLILLSIVTCGIYTIYWMYKLGDRIDMAKASRGVTSANTGVLYLVLTIFGLSIISYCLAQNELNKLA</sequence>
<organism evidence="3 4">
    <name type="scientific">Anaeromicropila populeti</name>
    <dbReference type="NCBI Taxonomy" id="37658"/>
    <lineage>
        <taxon>Bacteria</taxon>
        <taxon>Bacillati</taxon>
        <taxon>Bacillota</taxon>
        <taxon>Clostridia</taxon>
        <taxon>Lachnospirales</taxon>
        <taxon>Lachnospiraceae</taxon>
        <taxon>Anaeromicropila</taxon>
    </lineage>
</organism>
<dbReference type="InterPro" id="IPR025328">
    <property type="entry name" value="DUF4234"/>
</dbReference>
<evidence type="ECO:0000313" key="4">
    <source>
        <dbReference type="Proteomes" id="UP000199659"/>
    </source>
</evidence>
<dbReference type="STRING" id="37658.SAMN05661086_00379"/>
<dbReference type="EMBL" id="FOYZ01000001">
    <property type="protein sequence ID" value="SFR59148.1"/>
    <property type="molecule type" value="Genomic_DNA"/>
</dbReference>
<proteinExistence type="predicted"/>
<feature type="transmembrane region" description="Helical" evidence="1">
    <location>
        <begin position="47"/>
        <end position="64"/>
    </location>
</feature>
<evidence type="ECO:0000259" key="2">
    <source>
        <dbReference type="Pfam" id="PF14018"/>
    </source>
</evidence>
<reference evidence="3 4" key="1">
    <citation type="submission" date="2016-10" db="EMBL/GenBank/DDBJ databases">
        <authorList>
            <person name="de Groot N.N."/>
        </authorList>
    </citation>
    <scope>NUCLEOTIDE SEQUENCE [LARGE SCALE GENOMIC DNA]</scope>
    <source>
        <strain evidence="3 4">743A</strain>
    </source>
</reference>
<keyword evidence="1" id="KW-0812">Transmembrane</keyword>
<protein>
    <recommendedName>
        <fullName evidence="2">DUF4234 domain-containing protein</fullName>
    </recommendedName>
</protein>
<feature type="transmembrane region" description="Helical" evidence="1">
    <location>
        <begin position="7"/>
        <end position="27"/>
    </location>
</feature>
<evidence type="ECO:0000256" key="1">
    <source>
        <dbReference type="SAM" id="Phobius"/>
    </source>
</evidence>
<feature type="domain" description="DUF4234" evidence="2">
    <location>
        <begin position="5"/>
        <end position="71"/>
    </location>
</feature>
<dbReference type="Proteomes" id="UP000199659">
    <property type="component" value="Unassembled WGS sequence"/>
</dbReference>